<accession>A0A6G3XRB2</accession>
<dbReference type="EMBL" id="JAAGMN010008478">
    <property type="protein sequence ID" value="NEE20326.1"/>
    <property type="molecule type" value="Genomic_DNA"/>
</dbReference>
<name>A0A6G3XRB2_9ACTN</name>
<evidence type="ECO:0000313" key="1">
    <source>
        <dbReference type="EMBL" id="NEE20326.1"/>
    </source>
</evidence>
<gene>
    <name evidence="1" type="ORF">G3M58_79440</name>
</gene>
<dbReference type="AlphaFoldDB" id="A0A6G3XRB2"/>
<feature type="non-terminal residue" evidence="1">
    <location>
        <position position="38"/>
    </location>
</feature>
<comment type="caution">
    <text evidence="1">The sequence shown here is derived from an EMBL/GenBank/DDBJ whole genome shotgun (WGS) entry which is preliminary data.</text>
</comment>
<protein>
    <submittedName>
        <fullName evidence="1">GntR family transcriptional regulator</fullName>
    </submittedName>
</protein>
<organism evidence="1">
    <name type="scientific">Streptomyces sp. SID7499</name>
    <dbReference type="NCBI Taxonomy" id="2706086"/>
    <lineage>
        <taxon>Bacteria</taxon>
        <taxon>Bacillati</taxon>
        <taxon>Actinomycetota</taxon>
        <taxon>Actinomycetes</taxon>
        <taxon>Kitasatosporales</taxon>
        <taxon>Streptomycetaceae</taxon>
        <taxon>Streptomyces</taxon>
    </lineage>
</organism>
<proteinExistence type="predicted"/>
<sequence length="38" mass="4099">MSELKSRKLISVQEHLRDQVAGALRAALIAGELQPGVI</sequence>
<reference evidence="1" key="1">
    <citation type="submission" date="2020-01" db="EMBL/GenBank/DDBJ databases">
        <title>Insect and environment-associated Actinomycetes.</title>
        <authorList>
            <person name="Currrie C."/>
            <person name="Chevrette M."/>
            <person name="Carlson C."/>
            <person name="Stubbendieck R."/>
            <person name="Wendt-Pienkowski E."/>
        </authorList>
    </citation>
    <scope>NUCLEOTIDE SEQUENCE</scope>
    <source>
        <strain evidence="1">SID7499</strain>
    </source>
</reference>